<reference evidence="2" key="1">
    <citation type="submission" date="2016-03" db="EMBL/GenBank/DDBJ databases">
        <title>Draft genome sequence of Rosellinia necatrix.</title>
        <authorList>
            <person name="Kanematsu S."/>
        </authorList>
    </citation>
    <scope>NUCLEOTIDE SEQUENCE [LARGE SCALE GENOMIC DNA]</scope>
    <source>
        <strain evidence="2">W97</strain>
    </source>
</reference>
<dbReference type="Proteomes" id="UP000054516">
    <property type="component" value="Unassembled WGS sequence"/>
</dbReference>
<sequence>MCSQLVCLQFRMAPNRHFDRDIIDTEDANGDVYKMFLGSFIEDFDNKPIQGTTAISTTSGHSATSPTNSLDMSKVSLGEYQATTSPTLLSPDGQLSSGHRQSLAPGSSWQQQAYIPSRTP</sequence>
<keyword evidence="3" id="KW-1185">Reference proteome</keyword>
<evidence type="ECO:0000313" key="2">
    <source>
        <dbReference type="EMBL" id="GAW27046.1"/>
    </source>
</evidence>
<dbReference type="AlphaFoldDB" id="A0A1S8AAB3"/>
<feature type="region of interest" description="Disordered" evidence="1">
    <location>
        <begin position="51"/>
        <end position="120"/>
    </location>
</feature>
<dbReference type="STRING" id="77044.A0A1S8AAB3"/>
<gene>
    <name evidence="2" type="ORF">SAMD00023353_6500040</name>
</gene>
<dbReference type="EMBL" id="DF977510">
    <property type="protein sequence ID" value="GAW27046.1"/>
    <property type="molecule type" value="Genomic_DNA"/>
</dbReference>
<accession>A0A1S8AAB3</accession>
<name>A0A1S8AAB3_ROSNE</name>
<feature type="compositionally biased region" description="Polar residues" evidence="1">
    <location>
        <begin position="51"/>
        <end position="71"/>
    </location>
</feature>
<evidence type="ECO:0000313" key="3">
    <source>
        <dbReference type="Proteomes" id="UP000054516"/>
    </source>
</evidence>
<organism evidence="2">
    <name type="scientific">Rosellinia necatrix</name>
    <name type="common">White root-rot fungus</name>
    <dbReference type="NCBI Taxonomy" id="77044"/>
    <lineage>
        <taxon>Eukaryota</taxon>
        <taxon>Fungi</taxon>
        <taxon>Dikarya</taxon>
        <taxon>Ascomycota</taxon>
        <taxon>Pezizomycotina</taxon>
        <taxon>Sordariomycetes</taxon>
        <taxon>Xylariomycetidae</taxon>
        <taxon>Xylariales</taxon>
        <taxon>Xylariaceae</taxon>
        <taxon>Rosellinia</taxon>
    </lineage>
</organism>
<feature type="compositionally biased region" description="Polar residues" evidence="1">
    <location>
        <begin position="81"/>
        <end position="120"/>
    </location>
</feature>
<dbReference type="OrthoDB" id="9992527at2759"/>
<evidence type="ECO:0000256" key="1">
    <source>
        <dbReference type="SAM" id="MobiDB-lite"/>
    </source>
</evidence>
<protein>
    <submittedName>
        <fullName evidence="2">Uncharacterized protein</fullName>
    </submittedName>
</protein>
<proteinExistence type="predicted"/>